<dbReference type="AlphaFoldDB" id="A0A2K9LK39"/>
<evidence type="ECO:0000256" key="5">
    <source>
        <dbReference type="ARBA" id="ARBA00022729"/>
    </source>
</evidence>
<dbReference type="RefSeq" id="WP_101894008.1">
    <property type="nucleotide sequence ID" value="NZ_CP022684.1"/>
</dbReference>
<keyword evidence="3" id="KW-1134">Transmembrane beta strand</keyword>
<evidence type="ECO:0000313" key="9">
    <source>
        <dbReference type="EMBL" id="AUM12623.1"/>
    </source>
</evidence>
<dbReference type="Gene3D" id="2.40.160.60">
    <property type="entry name" value="Outer membrane protein transport protein (OMPP1/FadL/TodX)"/>
    <property type="match status" value="1"/>
</dbReference>
<evidence type="ECO:0008006" key="11">
    <source>
        <dbReference type="Google" id="ProtNLM"/>
    </source>
</evidence>
<dbReference type="GO" id="GO:0009279">
    <property type="term" value="C:cell outer membrane"/>
    <property type="evidence" value="ECO:0007669"/>
    <property type="project" value="UniProtKB-SubCell"/>
</dbReference>
<evidence type="ECO:0000256" key="7">
    <source>
        <dbReference type="ARBA" id="ARBA00023237"/>
    </source>
</evidence>
<evidence type="ECO:0000256" key="4">
    <source>
        <dbReference type="ARBA" id="ARBA00022692"/>
    </source>
</evidence>
<keyword evidence="10" id="KW-1185">Reference proteome</keyword>
<evidence type="ECO:0000256" key="8">
    <source>
        <dbReference type="SAM" id="SignalP"/>
    </source>
</evidence>
<evidence type="ECO:0000313" key="10">
    <source>
        <dbReference type="Proteomes" id="UP000235116"/>
    </source>
</evidence>
<dbReference type="KEGG" id="kak:Kalk_09430"/>
<evidence type="ECO:0000256" key="3">
    <source>
        <dbReference type="ARBA" id="ARBA00022452"/>
    </source>
</evidence>
<dbReference type="Pfam" id="PF03349">
    <property type="entry name" value="Toluene_X"/>
    <property type="match status" value="1"/>
</dbReference>
<organism evidence="9 10">
    <name type="scientific">Ketobacter alkanivorans</name>
    <dbReference type="NCBI Taxonomy" id="1917421"/>
    <lineage>
        <taxon>Bacteria</taxon>
        <taxon>Pseudomonadati</taxon>
        <taxon>Pseudomonadota</taxon>
        <taxon>Gammaproteobacteria</taxon>
        <taxon>Pseudomonadales</taxon>
        <taxon>Ketobacteraceae</taxon>
        <taxon>Ketobacter</taxon>
    </lineage>
</organism>
<dbReference type="InterPro" id="IPR005017">
    <property type="entry name" value="OMPP1/FadL/TodX"/>
</dbReference>
<comment type="similarity">
    <text evidence="2">Belongs to the OmpP1/FadL family.</text>
</comment>
<proteinExistence type="inferred from homology"/>
<keyword evidence="7" id="KW-0998">Cell outer membrane</keyword>
<dbReference type="Proteomes" id="UP000235116">
    <property type="component" value="Chromosome"/>
</dbReference>
<evidence type="ECO:0000256" key="1">
    <source>
        <dbReference type="ARBA" id="ARBA00004571"/>
    </source>
</evidence>
<dbReference type="GO" id="GO:0015483">
    <property type="term" value="F:long-chain fatty acid transporting porin activity"/>
    <property type="evidence" value="ECO:0007669"/>
    <property type="project" value="TreeGrafter"/>
</dbReference>
<keyword evidence="6" id="KW-0472">Membrane</keyword>
<accession>A0A2K9LK39</accession>
<keyword evidence="5 8" id="KW-0732">Signal</keyword>
<evidence type="ECO:0000256" key="2">
    <source>
        <dbReference type="ARBA" id="ARBA00008163"/>
    </source>
</evidence>
<dbReference type="SUPFAM" id="SSF56935">
    <property type="entry name" value="Porins"/>
    <property type="match status" value="1"/>
</dbReference>
<feature type="signal peptide" evidence="8">
    <location>
        <begin position="1"/>
        <end position="23"/>
    </location>
</feature>
<keyword evidence="4" id="KW-0812">Transmembrane</keyword>
<dbReference type="EMBL" id="CP022684">
    <property type="protein sequence ID" value="AUM12623.1"/>
    <property type="molecule type" value="Genomic_DNA"/>
</dbReference>
<gene>
    <name evidence="9" type="ORF">Kalk_09430</name>
</gene>
<dbReference type="PANTHER" id="PTHR35093">
    <property type="entry name" value="OUTER MEMBRANE PROTEIN NMB0088-RELATED"/>
    <property type="match status" value="1"/>
</dbReference>
<name>A0A2K9LK39_9GAMM</name>
<evidence type="ECO:0000256" key="6">
    <source>
        <dbReference type="ARBA" id="ARBA00023136"/>
    </source>
</evidence>
<feature type="chain" id="PRO_5014603731" description="Aromatic hydrocarbon degradation protein" evidence="8">
    <location>
        <begin position="24"/>
        <end position="549"/>
    </location>
</feature>
<dbReference type="PANTHER" id="PTHR35093:SF8">
    <property type="entry name" value="OUTER MEMBRANE PROTEIN NMB0088-RELATED"/>
    <property type="match status" value="1"/>
</dbReference>
<dbReference type="OrthoDB" id="19849at2"/>
<protein>
    <recommendedName>
        <fullName evidence="11">Aromatic hydrocarbon degradation protein</fullName>
    </recommendedName>
</protein>
<reference evidence="10" key="1">
    <citation type="submission" date="2017-08" db="EMBL/GenBank/DDBJ databases">
        <title>Direct submision.</title>
        <authorList>
            <person name="Kim S.-J."/>
            <person name="Rhee S.-K."/>
        </authorList>
    </citation>
    <scope>NUCLEOTIDE SEQUENCE [LARGE SCALE GENOMIC DNA]</scope>
    <source>
        <strain evidence="10">GI5</strain>
    </source>
</reference>
<comment type="subcellular location">
    <subcellularLocation>
        <location evidence="1">Cell outer membrane</location>
        <topology evidence="1">Multi-pass membrane protein</topology>
    </subcellularLocation>
</comment>
<sequence>MKQGLFRTFAGLACLAAYSVTQAALVENLTMGNAKALALGNAVTADPPGVDSIHYNPAGLTRLKGRQLNLKVLAASMGFSVEFGGYDETTQAIIDNNGYVDEAAYNTSETSTIGLRIPFTEGITEWPLPVLILPLGGASYNPVGTDVTYATAVYAPMAAGYIRDEDDPARFMGQHMSLAKITYFSPSFAVELTDRLSVGASLGFSWQGVTAQTQIRVPNMALAFGENLTRDLQNQGVCPAPGDPDPYINFCGQDPGGARLGPFTDVTSLEFDAETAVVPNFNVGMLWEVTDWLTWGMVYQFESAADLDGYYRLEYNEEWVNFFDGIYNSGLYSAINTLIAFPTGQADSPHGRGIEYGDAKLEIITPAHFATGVALQLTSRWQLNIDAKWTDWAAWDGLKVEFDQPLDFTKLATLVSPYSELTELTIPRHYESVWNWAFGVEYRYSDRLALRAGYEPRKSSIPNDKQDVLLPLGDAKLYTLGFEWLLQGSQVLEVGMGYMTASAHVPAGGSTNANSSDHFNNFIYNPYAGTEFSSEATAYLLELSYTASF</sequence>